<gene>
    <name evidence="3" type="ORF">QBC35DRAFT_459433</name>
</gene>
<accession>A0AAN7ANW6</accession>
<dbReference type="Proteomes" id="UP001302126">
    <property type="component" value="Unassembled WGS sequence"/>
</dbReference>
<proteinExistence type="predicted"/>
<keyword evidence="4" id="KW-1185">Reference proteome</keyword>
<feature type="chain" id="PRO_5042932594" evidence="2">
    <location>
        <begin position="18"/>
        <end position="62"/>
    </location>
</feature>
<evidence type="ECO:0000256" key="2">
    <source>
        <dbReference type="SAM" id="SignalP"/>
    </source>
</evidence>
<reference evidence="3" key="1">
    <citation type="journal article" date="2023" name="Mol. Phylogenet. Evol.">
        <title>Genome-scale phylogeny and comparative genomics of the fungal order Sordariales.</title>
        <authorList>
            <person name="Hensen N."/>
            <person name="Bonometti L."/>
            <person name="Westerberg I."/>
            <person name="Brannstrom I.O."/>
            <person name="Guillou S."/>
            <person name="Cros-Aarteil S."/>
            <person name="Calhoun S."/>
            <person name="Haridas S."/>
            <person name="Kuo A."/>
            <person name="Mondo S."/>
            <person name="Pangilinan J."/>
            <person name="Riley R."/>
            <person name="LaButti K."/>
            <person name="Andreopoulos B."/>
            <person name="Lipzen A."/>
            <person name="Chen C."/>
            <person name="Yan M."/>
            <person name="Daum C."/>
            <person name="Ng V."/>
            <person name="Clum A."/>
            <person name="Steindorff A."/>
            <person name="Ohm R.A."/>
            <person name="Martin F."/>
            <person name="Silar P."/>
            <person name="Natvig D.O."/>
            <person name="Lalanne C."/>
            <person name="Gautier V."/>
            <person name="Ament-Velasquez S.L."/>
            <person name="Kruys A."/>
            <person name="Hutchinson M.I."/>
            <person name="Powell A.J."/>
            <person name="Barry K."/>
            <person name="Miller A.N."/>
            <person name="Grigoriev I.V."/>
            <person name="Debuchy R."/>
            <person name="Gladieux P."/>
            <person name="Hiltunen Thoren M."/>
            <person name="Johannesson H."/>
        </authorList>
    </citation>
    <scope>NUCLEOTIDE SEQUENCE</scope>
    <source>
        <strain evidence="3">PSN309</strain>
    </source>
</reference>
<dbReference type="EMBL" id="MU864355">
    <property type="protein sequence ID" value="KAK4192250.1"/>
    <property type="molecule type" value="Genomic_DNA"/>
</dbReference>
<name>A0AAN7ANW6_9PEZI</name>
<keyword evidence="2" id="KW-0732">Signal</keyword>
<evidence type="ECO:0000313" key="4">
    <source>
        <dbReference type="Proteomes" id="UP001302126"/>
    </source>
</evidence>
<comment type="caution">
    <text evidence="3">The sequence shown here is derived from an EMBL/GenBank/DDBJ whole genome shotgun (WGS) entry which is preliminary data.</text>
</comment>
<feature type="region of interest" description="Disordered" evidence="1">
    <location>
        <begin position="38"/>
        <end position="62"/>
    </location>
</feature>
<sequence length="62" mass="6534">MKFSIAAVLAMATVAFAYPVVDANSHVKRQNIVTLDPATPSMSDQGGNVVPFDSARVNQVGK</sequence>
<organism evidence="3 4">
    <name type="scientific">Podospora australis</name>
    <dbReference type="NCBI Taxonomy" id="1536484"/>
    <lineage>
        <taxon>Eukaryota</taxon>
        <taxon>Fungi</taxon>
        <taxon>Dikarya</taxon>
        <taxon>Ascomycota</taxon>
        <taxon>Pezizomycotina</taxon>
        <taxon>Sordariomycetes</taxon>
        <taxon>Sordariomycetidae</taxon>
        <taxon>Sordariales</taxon>
        <taxon>Podosporaceae</taxon>
        <taxon>Podospora</taxon>
    </lineage>
</organism>
<evidence type="ECO:0000313" key="3">
    <source>
        <dbReference type="EMBL" id="KAK4192250.1"/>
    </source>
</evidence>
<evidence type="ECO:0000256" key="1">
    <source>
        <dbReference type="SAM" id="MobiDB-lite"/>
    </source>
</evidence>
<protein>
    <submittedName>
        <fullName evidence="3">Uncharacterized protein</fullName>
    </submittedName>
</protein>
<feature type="signal peptide" evidence="2">
    <location>
        <begin position="1"/>
        <end position="17"/>
    </location>
</feature>
<reference evidence="3" key="2">
    <citation type="submission" date="2023-05" db="EMBL/GenBank/DDBJ databases">
        <authorList>
            <consortium name="Lawrence Berkeley National Laboratory"/>
            <person name="Steindorff A."/>
            <person name="Hensen N."/>
            <person name="Bonometti L."/>
            <person name="Westerberg I."/>
            <person name="Brannstrom I.O."/>
            <person name="Guillou S."/>
            <person name="Cros-Aarteil S."/>
            <person name="Calhoun S."/>
            <person name="Haridas S."/>
            <person name="Kuo A."/>
            <person name="Mondo S."/>
            <person name="Pangilinan J."/>
            <person name="Riley R."/>
            <person name="Labutti K."/>
            <person name="Andreopoulos B."/>
            <person name="Lipzen A."/>
            <person name="Chen C."/>
            <person name="Yanf M."/>
            <person name="Daum C."/>
            <person name="Ng V."/>
            <person name="Clum A."/>
            <person name="Ohm R."/>
            <person name="Martin F."/>
            <person name="Silar P."/>
            <person name="Natvig D."/>
            <person name="Lalanne C."/>
            <person name="Gautier V."/>
            <person name="Ament-Velasquez S.L."/>
            <person name="Kruys A."/>
            <person name="Hutchinson M.I."/>
            <person name="Powell A.J."/>
            <person name="Barry K."/>
            <person name="Miller A.N."/>
            <person name="Grigoriev I.V."/>
            <person name="Debuchy R."/>
            <person name="Gladieux P."/>
            <person name="Thoren M.H."/>
            <person name="Johannesson H."/>
        </authorList>
    </citation>
    <scope>NUCLEOTIDE SEQUENCE</scope>
    <source>
        <strain evidence="3">PSN309</strain>
    </source>
</reference>
<dbReference type="AlphaFoldDB" id="A0AAN7ANW6"/>